<dbReference type="Proteomes" id="UP000037510">
    <property type="component" value="Unassembled WGS sequence"/>
</dbReference>
<evidence type="ECO:0000313" key="2">
    <source>
        <dbReference type="EMBL" id="KOB74018.1"/>
    </source>
</evidence>
<feature type="compositionally biased region" description="Polar residues" evidence="1">
    <location>
        <begin position="19"/>
        <end position="29"/>
    </location>
</feature>
<name>A0A0L7LEN6_OPEBR</name>
<proteinExistence type="predicted"/>
<comment type="caution">
    <text evidence="2">The sequence shown here is derived from an EMBL/GenBank/DDBJ whole genome shotgun (WGS) entry which is preliminary data.</text>
</comment>
<keyword evidence="3" id="KW-1185">Reference proteome</keyword>
<feature type="region of interest" description="Disordered" evidence="1">
    <location>
        <begin position="1"/>
        <end position="81"/>
    </location>
</feature>
<dbReference type="EMBL" id="JTDY01001385">
    <property type="protein sequence ID" value="KOB74018.1"/>
    <property type="molecule type" value="Genomic_DNA"/>
</dbReference>
<protein>
    <submittedName>
        <fullName evidence="2">Putative Cytohesin-1</fullName>
    </submittedName>
</protein>
<feature type="compositionally biased region" description="Acidic residues" evidence="1">
    <location>
        <begin position="67"/>
        <end position="81"/>
    </location>
</feature>
<evidence type="ECO:0000256" key="1">
    <source>
        <dbReference type="SAM" id="MobiDB-lite"/>
    </source>
</evidence>
<dbReference type="AlphaFoldDB" id="A0A0L7LEN6"/>
<evidence type="ECO:0000313" key="3">
    <source>
        <dbReference type="Proteomes" id="UP000037510"/>
    </source>
</evidence>
<reference evidence="2 3" key="1">
    <citation type="journal article" date="2015" name="Genome Biol. Evol.">
        <title>The genome of winter moth (Operophtera brumata) provides a genomic perspective on sexual dimorphism and phenology.</title>
        <authorList>
            <person name="Derks M.F."/>
            <person name="Smit S."/>
            <person name="Salis L."/>
            <person name="Schijlen E."/>
            <person name="Bossers A."/>
            <person name="Mateman C."/>
            <person name="Pijl A.S."/>
            <person name="de Ridder D."/>
            <person name="Groenen M.A."/>
            <person name="Visser M.E."/>
            <person name="Megens H.J."/>
        </authorList>
    </citation>
    <scope>NUCLEOTIDE SEQUENCE [LARGE SCALE GENOMIC DNA]</scope>
    <source>
        <strain evidence="2">WM2013NL</strain>
        <tissue evidence="2">Head and thorax</tissue>
    </source>
</reference>
<gene>
    <name evidence="2" type="ORF">OBRU01_09683</name>
</gene>
<accession>A0A0L7LEN6</accession>
<sequence length="166" mass="18601">MVAECGYSVFTHNSKHPTNEQSADTTSLNDSREGTDQICDQQDETGLVPDIEGDVLEEHDPLTEQPVEIETESGSEEYLSPEEIENERDMISDFENLSLGGNNAASNHGDPYTHTELTPDQQKTLIDIRRRKTELLLEIQIMLRGKHHSTAQNACMSCLKQSDKVI</sequence>
<organism evidence="2 3">
    <name type="scientific">Operophtera brumata</name>
    <name type="common">Winter moth</name>
    <name type="synonym">Phalaena brumata</name>
    <dbReference type="NCBI Taxonomy" id="104452"/>
    <lineage>
        <taxon>Eukaryota</taxon>
        <taxon>Metazoa</taxon>
        <taxon>Ecdysozoa</taxon>
        <taxon>Arthropoda</taxon>
        <taxon>Hexapoda</taxon>
        <taxon>Insecta</taxon>
        <taxon>Pterygota</taxon>
        <taxon>Neoptera</taxon>
        <taxon>Endopterygota</taxon>
        <taxon>Lepidoptera</taxon>
        <taxon>Glossata</taxon>
        <taxon>Ditrysia</taxon>
        <taxon>Geometroidea</taxon>
        <taxon>Geometridae</taxon>
        <taxon>Larentiinae</taxon>
        <taxon>Operophtera</taxon>
    </lineage>
</organism>